<gene>
    <name evidence="1" type="ORF">Z518_09283</name>
</gene>
<dbReference type="GeneID" id="25297354"/>
<dbReference type="EMBL" id="KN847481">
    <property type="protein sequence ID" value="KIX01557.1"/>
    <property type="molecule type" value="Genomic_DNA"/>
</dbReference>
<reference evidence="1 2" key="1">
    <citation type="submission" date="2015-01" db="EMBL/GenBank/DDBJ databases">
        <title>The Genome Sequence of Rhinocladiella mackenzie CBS 650.93.</title>
        <authorList>
            <consortium name="The Broad Institute Genomics Platform"/>
            <person name="Cuomo C."/>
            <person name="de Hoog S."/>
            <person name="Gorbushina A."/>
            <person name="Stielow B."/>
            <person name="Teixiera M."/>
            <person name="Abouelleil A."/>
            <person name="Chapman S.B."/>
            <person name="Priest M."/>
            <person name="Young S.K."/>
            <person name="Wortman J."/>
            <person name="Nusbaum C."/>
            <person name="Birren B."/>
        </authorList>
    </citation>
    <scope>NUCLEOTIDE SEQUENCE [LARGE SCALE GENOMIC DNA]</scope>
    <source>
        <strain evidence="1 2">CBS 650.93</strain>
    </source>
</reference>
<dbReference type="RefSeq" id="XP_013268693.1">
    <property type="nucleotide sequence ID" value="XM_013413239.1"/>
</dbReference>
<dbReference type="OrthoDB" id="5327538at2759"/>
<accession>A0A0D2FHW6</accession>
<sequence>MNPPDKQACLIIGVSRDISCQVAIDLAKHLVSVVKTTSDTSIIPATEFPPDPNSPQFMVNTIAREISEAGGSVFALPVDIKDLIDEESAVSAGATCSSTIGVLV</sequence>
<proteinExistence type="predicted"/>
<dbReference type="HOGENOM" id="CLU_2251562_0_0_1"/>
<dbReference type="Proteomes" id="UP000053617">
    <property type="component" value="Unassembled WGS sequence"/>
</dbReference>
<keyword evidence="2" id="KW-1185">Reference proteome</keyword>
<protein>
    <submittedName>
        <fullName evidence="1">Uncharacterized protein</fullName>
    </submittedName>
</protein>
<dbReference type="AlphaFoldDB" id="A0A0D2FHW6"/>
<organism evidence="1 2">
    <name type="scientific">Rhinocladiella mackenziei CBS 650.93</name>
    <dbReference type="NCBI Taxonomy" id="1442369"/>
    <lineage>
        <taxon>Eukaryota</taxon>
        <taxon>Fungi</taxon>
        <taxon>Dikarya</taxon>
        <taxon>Ascomycota</taxon>
        <taxon>Pezizomycotina</taxon>
        <taxon>Eurotiomycetes</taxon>
        <taxon>Chaetothyriomycetidae</taxon>
        <taxon>Chaetothyriales</taxon>
        <taxon>Herpotrichiellaceae</taxon>
        <taxon>Rhinocladiella</taxon>
    </lineage>
</organism>
<evidence type="ECO:0000313" key="2">
    <source>
        <dbReference type="Proteomes" id="UP000053617"/>
    </source>
</evidence>
<evidence type="ECO:0000313" key="1">
    <source>
        <dbReference type="EMBL" id="KIX01557.1"/>
    </source>
</evidence>
<dbReference type="VEuPathDB" id="FungiDB:Z518_09283"/>
<name>A0A0D2FHW6_9EURO</name>
<dbReference type="STRING" id="1442369.A0A0D2FHW6"/>